<protein>
    <submittedName>
        <fullName evidence="3">Phage head morphogenesis domain containing protein</fullName>
    </submittedName>
</protein>
<proteinExistence type="predicted"/>
<dbReference type="EMBL" id="LR797392">
    <property type="protein sequence ID" value="CAB4212545.1"/>
    <property type="molecule type" value="Genomic_DNA"/>
</dbReference>
<dbReference type="Pfam" id="PF04233">
    <property type="entry name" value="Phage_Mu_F"/>
    <property type="match status" value="1"/>
</dbReference>
<dbReference type="InterPro" id="IPR006528">
    <property type="entry name" value="Phage_head_morphogenesis_dom"/>
</dbReference>
<organism evidence="3">
    <name type="scientific">uncultured Caudovirales phage</name>
    <dbReference type="NCBI Taxonomy" id="2100421"/>
    <lineage>
        <taxon>Viruses</taxon>
        <taxon>Duplodnaviria</taxon>
        <taxon>Heunggongvirae</taxon>
        <taxon>Uroviricota</taxon>
        <taxon>Caudoviricetes</taxon>
        <taxon>Peduoviridae</taxon>
        <taxon>Maltschvirus</taxon>
        <taxon>Maltschvirus maltsch</taxon>
    </lineage>
</organism>
<evidence type="ECO:0000259" key="1">
    <source>
        <dbReference type="Pfam" id="PF04233"/>
    </source>
</evidence>
<dbReference type="EMBL" id="LR796529">
    <property type="protein sequence ID" value="CAB4149535.1"/>
    <property type="molecule type" value="Genomic_DNA"/>
</dbReference>
<sequence length="274" mass="29505">MAPTLVSNAIASPTGKAVTLDPVRPNLGVDIAYQKKLDALIARMAAAMNRAILAVYRANPPELAQDESSPAALRAAMNSLGREWAKRFDDFAEHDAKRFVRSATGSADRAFAASLKKAGFTVEFKMGKAASEIITAAVAENVALIKSIPEQYLTQVEGVVMRGVAVGRDLGSVATELQAQFGVTKRRAALIARDQNNKATAAITRARQLEVGSAEAEWVHSAGGRKPRPTHVANNNKKYKIAEGWLDPATDKRIWPGTEINCRCVSRTIIKGLK</sequence>
<name>A0A6J5QCI9_9CAUD</name>
<reference evidence="3" key="1">
    <citation type="submission" date="2020-05" db="EMBL/GenBank/DDBJ databases">
        <authorList>
            <person name="Chiriac C."/>
            <person name="Salcher M."/>
            <person name="Ghai R."/>
            <person name="Kavagutti S V."/>
        </authorList>
    </citation>
    <scope>NUCLEOTIDE SEQUENCE</scope>
</reference>
<evidence type="ECO:0000313" key="4">
    <source>
        <dbReference type="EMBL" id="CAB4212545.1"/>
    </source>
</evidence>
<evidence type="ECO:0000313" key="2">
    <source>
        <dbReference type="EMBL" id="CAB4149535.1"/>
    </source>
</evidence>
<accession>A0A6J5QCI9</accession>
<gene>
    <name evidence="3" type="ORF">UFOVP1081_7</name>
    <name evidence="4" type="ORF">UFOVP1433_7</name>
    <name evidence="2" type="ORF">UFOVP553_7</name>
</gene>
<dbReference type="EMBL" id="LR797038">
    <property type="protein sequence ID" value="CAB4182510.1"/>
    <property type="molecule type" value="Genomic_DNA"/>
</dbReference>
<evidence type="ECO:0000313" key="3">
    <source>
        <dbReference type="EMBL" id="CAB4182510.1"/>
    </source>
</evidence>
<feature type="domain" description="Phage head morphogenesis" evidence="1">
    <location>
        <begin position="155"/>
        <end position="265"/>
    </location>
</feature>